<name>A0A379JMF4_9NOCA</name>
<proteinExistence type="predicted"/>
<dbReference type="SUPFAM" id="SSF54060">
    <property type="entry name" value="His-Me finger endonucleases"/>
    <property type="match status" value="1"/>
</dbReference>
<evidence type="ECO:0000313" key="2">
    <source>
        <dbReference type="Proteomes" id="UP000255467"/>
    </source>
</evidence>
<dbReference type="AlphaFoldDB" id="A0A379JMF4"/>
<protein>
    <recommendedName>
        <fullName evidence="3">HNH endonuclease</fullName>
    </recommendedName>
</protein>
<dbReference type="Proteomes" id="UP000255467">
    <property type="component" value="Unassembled WGS sequence"/>
</dbReference>
<accession>A0A379JMF4</accession>
<dbReference type="InterPro" id="IPR044925">
    <property type="entry name" value="His-Me_finger_sf"/>
</dbReference>
<keyword evidence="2" id="KW-1185">Reference proteome</keyword>
<reference evidence="1 2" key="1">
    <citation type="submission" date="2018-06" db="EMBL/GenBank/DDBJ databases">
        <authorList>
            <consortium name="Pathogen Informatics"/>
            <person name="Doyle S."/>
        </authorList>
    </citation>
    <scope>NUCLEOTIDE SEQUENCE [LARGE SCALE GENOMIC DNA]</scope>
    <source>
        <strain evidence="1 2">NCTC1934</strain>
    </source>
</reference>
<sequence>MGSADSSRPDGEQLSFWVAARANGSGSGPGGSSAAALSAPRPLAVGDAVEVARFEAKIVRGPAVGDCWIWIGALGNDGYGRFWVTRDGMDVMVRPSRYAVALATGEPVPPDLVAMHDRCDNPICVRAAWVGTSPPHVVLGTQADNLSSMGSKRRGGGQRPLWKHDGLTRAERVARSKALRDAVRTGWNGDAVRRALLVGGGRPTLFGADGMP</sequence>
<organism evidence="1 2">
    <name type="scientific">Nocardia otitidiscaviarum</name>
    <dbReference type="NCBI Taxonomy" id="1823"/>
    <lineage>
        <taxon>Bacteria</taxon>
        <taxon>Bacillati</taxon>
        <taxon>Actinomycetota</taxon>
        <taxon>Actinomycetes</taxon>
        <taxon>Mycobacteriales</taxon>
        <taxon>Nocardiaceae</taxon>
        <taxon>Nocardia</taxon>
    </lineage>
</organism>
<evidence type="ECO:0008006" key="3">
    <source>
        <dbReference type="Google" id="ProtNLM"/>
    </source>
</evidence>
<gene>
    <name evidence="1" type="ORF">NCTC1934_06878</name>
</gene>
<evidence type="ECO:0000313" key="1">
    <source>
        <dbReference type="EMBL" id="SUD49524.1"/>
    </source>
</evidence>
<dbReference type="EMBL" id="UGRY01000008">
    <property type="protein sequence ID" value="SUD49524.1"/>
    <property type="molecule type" value="Genomic_DNA"/>
</dbReference>